<dbReference type="EMBL" id="VSSQ01074189">
    <property type="protein sequence ID" value="MPN25130.1"/>
    <property type="molecule type" value="Genomic_DNA"/>
</dbReference>
<proteinExistence type="predicted"/>
<reference evidence="1" key="1">
    <citation type="submission" date="2019-08" db="EMBL/GenBank/DDBJ databases">
        <authorList>
            <person name="Kucharzyk K."/>
            <person name="Murdoch R.W."/>
            <person name="Higgins S."/>
            <person name="Loffler F."/>
        </authorList>
    </citation>
    <scope>NUCLEOTIDE SEQUENCE</scope>
</reference>
<accession>A0A645GG71</accession>
<organism evidence="1">
    <name type="scientific">bioreactor metagenome</name>
    <dbReference type="NCBI Taxonomy" id="1076179"/>
    <lineage>
        <taxon>unclassified sequences</taxon>
        <taxon>metagenomes</taxon>
        <taxon>ecological metagenomes</taxon>
    </lineage>
</organism>
<comment type="caution">
    <text evidence="1">The sequence shown here is derived from an EMBL/GenBank/DDBJ whole genome shotgun (WGS) entry which is preliminary data.</text>
</comment>
<name>A0A645GG71_9ZZZZ</name>
<dbReference type="AlphaFoldDB" id="A0A645GG71"/>
<protein>
    <submittedName>
        <fullName evidence="1">Uncharacterized protein</fullName>
    </submittedName>
</protein>
<evidence type="ECO:0000313" key="1">
    <source>
        <dbReference type="EMBL" id="MPN25130.1"/>
    </source>
</evidence>
<gene>
    <name evidence="1" type="ORF">SDC9_172537</name>
</gene>
<sequence>MGYSTKHKQSSPCTYLTYTGTEFNAYPLIFAEDKFYAFEGNSKNTPTYNLNGYFGAKEWTSIQAGDSSKLVSKLNQKGIYIKNK</sequence>